<dbReference type="PANTHER" id="PTHR31845">
    <property type="entry name" value="FINGER DOMAIN PROTEIN, PUTATIVE-RELATED"/>
    <property type="match status" value="1"/>
</dbReference>
<name>A0A165GD68_EXIGL</name>
<dbReference type="InterPro" id="IPR007219">
    <property type="entry name" value="XnlR_reg_dom"/>
</dbReference>
<evidence type="ECO:0000256" key="6">
    <source>
        <dbReference type="SAM" id="MobiDB-lite"/>
    </source>
</evidence>
<keyword evidence="4" id="KW-0804">Transcription</keyword>
<dbReference type="InParanoid" id="A0A165GD68"/>
<feature type="region of interest" description="Disordered" evidence="6">
    <location>
        <begin position="529"/>
        <end position="566"/>
    </location>
</feature>
<dbReference type="OrthoDB" id="39175at2759"/>
<evidence type="ECO:0000256" key="2">
    <source>
        <dbReference type="ARBA" id="ARBA00023015"/>
    </source>
</evidence>
<accession>A0A165GD68</accession>
<evidence type="ECO:0000256" key="5">
    <source>
        <dbReference type="ARBA" id="ARBA00023242"/>
    </source>
</evidence>
<dbReference type="GO" id="GO:0000981">
    <property type="term" value="F:DNA-binding transcription factor activity, RNA polymerase II-specific"/>
    <property type="evidence" value="ECO:0007669"/>
    <property type="project" value="TreeGrafter"/>
</dbReference>
<dbReference type="GO" id="GO:0000976">
    <property type="term" value="F:transcription cis-regulatory region binding"/>
    <property type="evidence" value="ECO:0007669"/>
    <property type="project" value="TreeGrafter"/>
</dbReference>
<feature type="compositionally biased region" description="Low complexity" evidence="6">
    <location>
        <begin position="436"/>
        <end position="448"/>
    </location>
</feature>
<keyword evidence="3" id="KW-0238">DNA-binding</keyword>
<evidence type="ECO:0000313" key="9">
    <source>
        <dbReference type="Proteomes" id="UP000077266"/>
    </source>
</evidence>
<feature type="region of interest" description="Disordered" evidence="6">
    <location>
        <begin position="433"/>
        <end position="505"/>
    </location>
</feature>
<gene>
    <name evidence="8" type="ORF">EXIGLDRAFT_124403</name>
</gene>
<dbReference type="EMBL" id="KV426051">
    <property type="protein sequence ID" value="KZV90344.1"/>
    <property type="molecule type" value="Genomic_DNA"/>
</dbReference>
<dbReference type="AlphaFoldDB" id="A0A165GD68"/>
<dbReference type="Proteomes" id="UP000077266">
    <property type="component" value="Unassembled WGS sequence"/>
</dbReference>
<sequence length="661" mass="74666">MDKINPCAALLDPKLHTYEYVKRKSPFLMTVVTAIASRHFTRPLEQLYLPAMERARRAAALSLVSAGKSVEACQAYILLALYGKPVRKWEEDRCWLYSGLAIRMATDLNLHRIPPPSQQRPEKLEREMLNRTRVWLVCFNLDRSFSTQFGRPPTILNAFPEPRRWWCCAGGTYYVRRVLSRFPFFHLLHSLAFLSPLHGLGFAFSRSRPCLRSVTENGAWNDPYDLGSCAFAEVMVLMTAFQEHIFRDASAASGLDRSVNLEAATREYDAKLKELEAYWQPLLDGWMQDHRGCRYRARLFPFCTAYSRLVMFSFGFQEAFVRGAIGDADNIWFAQCLEAASTIIETMTRDLACEVYYKYAFQSHYVYVTFAAAFMLKLLRQSFDKVLKPGMREQIIARVQSVIDAFSSPNVAADEGHAPKHYARFLKNVLNKHVQRSSTKSPTSPSGPTGTGKKGRKSLQQQQQQQPAPQQMQLGQFQVQMQMPMQQQPQLQQLAPQQQQQQQSSFFGDALALRESPPLWPGPVAMPYHQQPIQPQPLPFNLDSQVQPQQQWYNPQQQQPQPQQASNFQQWNFGNAILPDPQAGVQMGTASASSFPIGNELASEEWWGQFHMPGFYGTLPPQPAAVFPGGGVGGGGMEFGYDARSSSTATTSPEQGAPVVF</sequence>
<evidence type="ECO:0000256" key="4">
    <source>
        <dbReference type="ARBA" id="ARBA00023163"/>
    </source>
</evidence>
<evidence type="ECO:0000256" key="1">
    <source>
        <dbReference type="ARBA" id="ARBA00004123"/>
    </source>
</evidence>
<keyword evidence="9" id="KW-1185">Reference proteome</keyword>
<dbReference type="STRING" id="1314781.A0A165GD68"/>
<keyword evidence="2" id="KW-0805">Transcription regulation</keyword>
<feature type="domain" description="Xylanolytic transcriptional activator regulatory" evidence="7">
    <location>
        <begin position="94"/>
        <end position="172"/>
    </location>
</feature>
<dbReference type="SMART" id="SM00906">
    <property type="entry name" value="Fungal_trans"/>
    <property type="match status" value="1"/>
</dbReference>
<protein>
    <recommendedName>
        <fullName evidence="7">Xylanolytic transcriptional activator regulatory domain-containing protein</fullName>
    </recommendedName>
</protein>
<evidence type="ECO:0000313" key="8">
    <source>
        <dbReference type="EMBL" id="KZV90344.1"/>
    </source>
</evidence>
<dbReference type="GO" id="GO:0008270">
    <property type="term" value="F:zinc ion binding"/>
    <property type="evidence" value="ECO:0007669"/>
    <property type="project" value="InterPro"/>
</dbReference>
<dbReference type="Pfam" id="PF04082">
    <property type="entry name" value="Fungal_trans"/>
    <property type="match status" value="1"/>
</dbReference>
<keyword evidence="5" id="KW-0539">Nucleus</keyword>
<feature type="compositionally biased region" description="Low complexity" evidence="6">
    <location>
        <begin position="545"/>
        <end position="566"/>
    </location>
</feature>
<dbReference type="InterPro" id="IPR051089">
    <property type="entry name" value="prtT"/>
</dbReference>
<evidence type="ECO:0000259" key="7">
    <source>
        <dbReference type="SMART" id="SM00906"/>
    </source>
</evidence>
<dbReference type="PANTHER" id="PTHR31845:SF19">
    <property type="entry name" value="TRANSCRIPTION FACTOR DOMAIN-CONTAINING PROTEIN"/>
    <property type="match status" value="1"/>
</dbReference>
<proteinExistence type="predicted"/>
<reference evidence="8 9" key="1">
    <citation type="journal article" date="2016" name="Mol. Biol. Evol.">
        <title>Comparative Genomics of Early-Diverging Mushroom-Forming Fungi Provides Insights into the Origins of Lignocellulose Decay Capabilities.</title>
        <authorList>
            <person name="Nagy L.G."/>
            <person name="Riley R."/>
            <person name="Tritt A."/>
            <person name="Adam C."/>
            <person name="Daum C."/>
            <person name="Floudas D."/>
            <person name="Sun H."/>
            <person name="Yadav J.S."/>
            <person name="Pangilinan J."/>
            <person name="Larsson K.H."/>
            <person name="Matsuura K."/>
            <person name="Barry K."/>
            <person name="Labutti K."/>
            <person name="Kuo R."/>
            <person name="Ohm R.A."/>
            <person name="Bhattacharya S.S."/>
            <person name="Shirouzu T."/>
            <person name="Yoshinaga Y."/>
            <person name="Martin F.M."/>
            <person name="Grigoriev I.V."/>
            <person name="Hibbett D.S."/>
        </authorList>
    </citation>
    <scope>NUCLEOTIDE SEQUENCE [LARGE SCALE GENOMIC DNA]</scope>
    <source>
        <strain evidence="8 9">HHB12029</strain>
    </source>
</reference>
<dbReference type="GO" id="GO:0005634">
    <property type="term" value="C:nucleus"/>
    <property type="evidence" value="ECO:0007669"/>
    <property type="project" value="UniProtKB-SubCell"/>
</dbReference>
<dbReference type="GO" id="GO:0006351">
    <property type="term" value="P:DNA-templated transcription"/>
    <property type="evidence" value="ECO:0007669"/>
    <property type="project" value="InterPro"/>
</dbReference>
<dbReference type="CDD" id="cd12148">
    <property type="entry name" value="fungal_TF_MHR"/>
    <property type="match status" value="1"/>
</dbReference>
<feature type="compositionally biased region" description="Low complexity" evidence="6">
    <location>
        <begin position="458"/>
        <end position="503"/>
    </location>
</feature>
<organism evidence="8 9">
    <name type="scientific">Exidia glandulosa HHB12029</name>
    <dbReference type="NCBI Taxonomy" id="1314781"/>
    <lineage>
        <taxon>Eukaryota</taxon>
        <taxon>Fungi</taxon>
        <taxon>Dikarya</taxon>
        <taxon>Basidiomycota</taxon>
        <taxon>Agaricomycotina</taxon>
        <taxon>Agaricomycetes</taxon>
        <taxon>Auriculariales</taxon>
        <taxon>Exidiaceae</taxon>
        <taxon>Exidia</taxon>
    </lineage>
</organism>
<evidence type="ECO:0000256" key="3">
    <source>
        <dbReference type="ARBA" id="ARBA00023125"/>
    </source>
</evidence>
<comment type="subcellular location">
    <subcellularLocation>
        <location evidence="1">Nucleus</location>
    </subcellularLocation>
</comment>